<keyword evidence="4" id="KW-1133">Transmembrane helix</keyword>
<reference evidence="5 6" key="1">
    <citation type="submission" date="2016-11" db="EMBL/GenBank/DDBJ databases">
        <authorList>
            <person name="Jaros S."/>
            <person name="Januszkiewicz K."/>
            <person name="Wedrychowicz H."/>
        </authorList>
    </citation>
    <scope>NUCLEOTIDE SEQUENCE [LARGE SCALE GENOMIC DNA]</scope>
    <source>
        <strain evidence="5 6">DSM 17477</strain>
    </source>
</reference>
<evidence type="ECO:0000256" key="3">
    <source>
        <dbReference type="SAM" id="Coils"/>
    </source>
</evidence>
<dbReference type="GO" id="GO:0030313">
    <property type="term" value="C:cell envelope"/>
    <property type="evidence" value="ECO:0007669"/>
    <property type="project" value="UniProtKB-SubCell"/>
</dbReference>
<dbReference type="PANTHER" id="PTHR32347">
    <property type="entry name" value="EFFLUX SYSTEM COMPONENT YKNX-RELATED"/>
    <property type="match status" value="1"/>
</dbReference>
<dbReference type="AlphaFoldDB" id="A0A1M6GM40"/>
<accession>A0A1M6GM40</accession>
<protein>
    <submittedName>
        <fullName evidence="5">HlyD family secretion protein</fullName>
    </submittedName>
</protein>
<evidence type="ECO:0000256" key="4">
    <source>
        <dbReference type="SAM" id="Phobius"/>
    </source>
</evidence>
<sequence>MIKKIIARLVVLGIIAAVIFGFYKYYKIKTTVNESMYYGELQWDTFDVVSPVPGMITEINIYEGELVEAESEVAMLDDSKMVLQREQARISKDIAEQNIDKSVTGASEEEINIQNQTIKQLESQKEALESNIDGAWNLYEKSKIVSDSLKSTYDFNTANYDKIKALYDEDIETQVNLDNAVLAMTNSKNAYDSALVDTTKVLNDIDTLKFQVEAVDAQIIAAKERLARLEKGYDDPDKNITALNDELADIGEKIVERNLEDYHIVAKRSGTVESIYYSIGEFLNTGSPIATLYDSSKGYVTIYISEKDLLKIDMGQELKLTLVADKSIAMKGIVRKIDNEAMFTPVNIVTEENRERLVFKVEIDIEKVDKLKAGMLISVDLSELE</sequence>
<dbReference type="SUPFAM" id="SSF111369">
    <property type="entry name" value="HlyD-like secretion proteins"/>
    <property type="match status" value="1"/>
</dbReference>
<comment type="subcellular location">
    <subcellularLocation>
        <location evidence="1">Cell envelope</location>
    </subcellularLocation>
</comment>
<keyword evidence="6" id="KW-1185">Reference proteome</keyword>
<dbReference type="PANTHER" id="PTHR32347:SF23">
    <property type="entry name" value="BLL5650 PROTEIN"/>
    <property type="match status" value="1"/>
</dbReference>
<evidence type="ECO:0000256" key="1">
    <source>
        <dbReference type="ARBA" id="ARBA00004196"/>
    </source>
</evidence>
<organism evidence="5 6">
    <name type="scientific">Dethiosulfatibacter aminovorans DSM 17477</name>
    <dbReference type="NCBI Taxonomy" id="1121476"/>
    <lineage>
        <taxon>Bacteria</taxon>
        <taxon>Bacillati</taxon>
        <taxon>Bacillota</taxon>
        <taxon>Tissierellia</taxon>
        <taxon>Dethiosulfatibacter</taxon>
    </lineage>
</organism>
<feature type="transmembrane region" description="Helical" evidence="4">
    <location>
        <begin position="5"/>
        <end position="26"/>
    </location>
</feature>
<evidence type="ECO:0000256" key="2">
    <source>
        <dbReference type="ARBA" id="ARBA00023054"/>
    </source>
</evidence>
<dbReference type="InterPro" id="IPR050465">
    <property type="entry name" value="UPF0194_transport"/>
</dbReference>
<gene>
    <name evidence="5" type="ORF">SAMN02745751_01762</name>
</gene>
<dbReference type="Gene3D" id="2.40.50.100">
    <property type="match status" value="1"/>
</dbReference>
<keyword evidence="4" id="KW-0472">Membrane</keyword>
<keyword evidence="2 3" id="KW-0175">Coiled coil</keyword>
<dbReference type="EMBL" id="FQZL01000011">
    <property type="protein sequence ID" value="SHJ11029.1"/>
    <property type="molecule type" value="Genomic_DNA"/>
</dbReference>
<dbReference type="Proteomes" id="UP000184052">
    <property type="component" value="Unassembled WGS sequence"/>
</dbReference>
<dbReference type="RefSeq" id="WP_073049216.1">
    <property type="nucleotide sequence ID" value="NZ_FQZL01000011.1"/>
</dbReference>
<name>A0A1M6GM40_9FIRM</name>
<evidence type="ECO:0000313" key="5">
    <source>
        <dbReference type="EMBL" id="SHJ11029.1"/>
    </source>
</evidence>
<feature type="coiled-coil region" evidence="3">
    <location>
        <begin position="59"/>
        <end position="86"/>
    </location>
</feature>
<dbReference type="Gene3D" id="2.40.30.170">
    <property type="match status" value="1"/>
</dbReference>
<evidence type="ECO:0000313" key="6">
    <source>
        <dbReference type="Proteomes" id="UP000184052"/>
    </source>
</evidence>
<dbReference type="OrthoDB" id="9778236at2"/>
<dbReference type="STRING" id="1121476.SAMN02745751_01762"/>
<proteinExistence type="predicted"/>
<keyword evidence="4" id="KW-0812">Transmembrane</keyword>